<keyword evidence="6" id="KW-0482">Metalloprotease</keyword>
<comment type="caution">
    <text evidence="8">The sequence shown here is derived from an EMBL/GenBank/DDBJ whole genome shotgun (WGS) entry which is preliminary data.</text>
</comment>
<evidence type="ECO:0000313" key="9">
    <source>
        <dbReference type="Proteomes" id="UP000231436"/>
    </source>
</evidence>
<dbReference type="InterPro" id="IPR011055">
    <property type="entry name" value="Dup_hybrid_motif"/>
</dbReference>
<evidence type="ECO:0000256" key="5">
    <source>
        <dbReference type="ARBA" id="ARBA00022833"/>
    </source>
</evidence>
<dbReference type="EMBL" id="PFEU01000018">
    <property type="protein sequence ID" value="PJE76563.1"/>
    <property type="molecule type" value="Genomic_DNA"/>
</dbReference>
<dbReference type="Pfam" id="PF01551">
    <property type="entry name" value="Peptidase_M23"/>
    <property type="match status" value="1"/>
</dbReference>
<dbReference type="SUPFAM" id="SSF51261">
    <property type="entry name" value="Duplicated hybrid motif"/>
    <property type="match status" value="1"/>
</dbReference>
<dbReference type="InterPro" id="IPR050570">
    <property type="entry name" value="Cell_wall_metabolism_enzyme"/>
</dbReference>
<dbReference type="Gene3D" id="2.70.70.10">
    <property type="entry name" value="Glucose Permease (Domain IIA)"/>
    <property type="match status" value="1"/>
</dbReference>
<dbReference type="PANTHER" id="PTHR21666:SF288">
    <property type="entry name" value="CELL DIVISION PROTEIN YTFB"/>
    <property type="match status" value="1"/>
</dbReference>
<dbReference type="GO" id="GO:0004222">
    <property type="term" value="F:metalloendopeptidase activity"/>
    <property type="evidence" value="ECO:0007669"/>
    <property type="project" value="TreeGrafter"/>
</dbReference>
<evidence type="ECO:0000313" key="8">
    <source>
        <dbReference type="EMBL" id="PJE76563.1"/>
    </source>
</evidence>
<reference evidence="9" key="1">
    <citation type="submission" date="2017-09" db="EMBL/GenBank/DDBJ databases">
        <title>Depth-based differentiation of microbial function through sediment-hosted aquifers and enrichment of novel symbionts in the deep terrestrial subsurface.</title>
        <authorList>
            <person name="Probst A.J."/>
            <person name="Ladd B."/>
            <person name="Jarett J.K."/>
            <person name="Geller-Mcgrath D.E."/>
            <person name="Sieber C.M.K."/>
            <person name="Emerson J.B."/>
            <person name="Anantharaman K."/>
            <person name="Thomas B.C."/>
            <person name="Malmstrom R."/>
            <person name="Stieglmeier M."/>
            <person name="Klingl A."/>
            <person name="Woyke T."/>
            <person name="Ryan C.M."/>
            <person name="Banfield J.F."/>
        </authorList>
    </citation>
    <scope>NUCLEOTIDE SEQUENCE [LARGE SCALE GENOMIC DNA]</scope>
</reference>
<dbReference type="GO" id="GO:0006508">
    <property type="term" value="P:proteolysis"/>
    <property type="evidence" value="ECO:0007669"/>
    <property type="project" value="UniProtKB-KW"/>
</dbReference>
<name>A0A2M8LGJ1_9BACT</name>
<dbReference type="CDD" id="cd12797">
    <property type="entry name" value="M23_peptidase"/>
    <property type="match status" value="1"/>
</dbReference>
<evidence type="ECO:0000259" key="7">
    <source>
        <dbReference type="Pfam" id="PF01551"/>
    </source>
</evidence>
<keyword evidence="2" id="KW-0645">Protease</keyword>
<comment type="cofactor">
    <cofactor evidence="1">
        <name>Zn(2+)</name>
        <dbReference type="ChEBI" id="CHEBI:29105"/>
    </cofactor>
</comment>
<evidence type="ECO:0000256" key="6">
    <source>
        <dbReference type="ARBA" id="ARBA00023049"/>
    </source>
</evidence>
<keyword evidence="5" id="KW-0862">Zinc</keyword>
<keyword evidence="4" id="KW-0378">Hydrolase</keyword>
<organism evidence="8 9">
    <name type="scientific">Candidatus Uhrbacteria bacterium CG10_big_fil_rev_8_21_14_0_10_48_16</name>
    <dbReference type="NCBI Taxonomy" id="1975038"/>
    <lineage>
        <taxon>Bacteria</taxon>
        <taxon>Candidatus Uhriibacteriota</taxon>
    </lineage>
</organism>
<keyword evidence="3" id="KW-0479">Metal-binding</keyword>
<evidence type="ECO:0000256" key="2">
    <source>
        <dbReference type="ARBA" id="ARBA00022670"/>
    </source>
</evidence>
<dbReference type="Gene3D" id="3.10.450.350">
    <property type="match status" value="2"/>
</dbReference>
<protein>
    <recommendedName>
        <fullName evidence="7">M23ase beta-sheet core domain-containing protein</fullName>
    </recommendedName>
</protein>
<feature type="domain" description="M23ase beta-sheet core" evidence="7">
    <location>
        <begin position="273"/>
        <end position="367"/>
    </location>
</feature>
<sequence length="398" mass="44351">MKKLIVFLFLVGVGTWFFWPGIPLLVQSTNASVDDSAEVEEEIAIPAQTIETYEVADGDTFTSAMEALDISYADALAIVEASTNVFDFTSIRVGKTFTLVSENNVPVELRYESDVETMIRIDLHKGFETTSEEIQYDVVLAQADVVIDDSLFASGVRQGLSEVLLLEYVDIFAWEVDFATQVQEGDSYRIVYEELYRDGEYVGVGDVLYGSFKNVGVESFAYKFTNEVGEEGYYDPNGDSLVRPFLKAPLSYSRITSGFSYGRFHPVLNKTTPHRAIDYAAPSWTPVMAVADGTVTYAGWNGGYGNYIEVRHNGVYETHYAHLIDYEVRSGDQVTQGEVIGYVGSTGFSTGPHLHYEVEVNGELTDPLKVEFPKGDPVADEYRDAFEAEKERLDAFVK</sequence>
<dbReference type="AlphaFoldDB" id="A0A2M8LGJ1"/>
<gene>
    <name evidence="8" type="ORF">COV05_04310</name>
</gene>
<evidence type="ECO:0000256" key="1">
    <source>
        <dbReference type="ARBA" id="ARBA00001947"/>
    </source>
</evidence>
<proteinExistence type="predicted"/>
<evidence type="ECO:0000256" key="3">
    <source>
        <dbReference type="ARBA" id="ARBA00022723"/>
    </source>
</evidence>
<accession>A0A2M8LGJ1</accession>
<dbReference type="PANTHER" id="PTHR21666">
    <property type="entry name" value="PEPTIDASE-RELATED"/>
    <property type="match status" value="1"/>
</dbReference>
<evidence type="ECO:0000256" key="4">
    <source>
        <dbReference type="ARBA" id="ARBA00022801"/>
    </source>
</evidence>
<dbReference type="InterPro" id="IPR016047">
    <property type="entry name" value="M23ase_b-sheet_dom"/>
</dbReference>
<dbReference type="GO" id="GO:0046872">
    <property type="term" value="F:metal ion binding"/>
    <property type="evidence" value="ECO:0007669"/>
    <property type="project" value="UniProtKB-KW"/>
</dbReference>
<dbReference type="Proteomes" id="UP000231436">
    <property type="component" value="Unassembled WGS sequence"/>
</dbReference>